<evidence type="ECO:0000313" key="1">
    <source>
        <dbReference type="EMBL" id="AWL28859.1"/>
    </source>
</evidence>
<dbReference type="OrthoDB" id="1821427at2"/>
<proteinExistence type="predicted"/>
<reference evidence="1" key="1">
    <citation type="submission" date="2019-08" db="EMBL/GenBank/DDBJ databases">
        <title>The complete genome of Acinetobacter defluvii strain WCHAD010030.</title>
        <authorList>
            <person name="Hu Y."/>
            <person name="Qin J."/>
            <person name="Feng Y."/>
            <person name="Zong Z."/>
        </authorList>
    </citation>
    <scope>NUCLEOTIDE SEQUENCE</scope>
    <source>
        <strain evidence="1">WCHA30</strain>
    </source>
</reference>
<gene>
    <name evidence="1" type="ORF">DJ533_09905</name>
</gene>
<evidence type="ECO:0000313" key="2">
    <source>
        <dbReference type="Proteomes" id="UP000245977"/>
    </source>
</evidence>
<dbReference type="EMBL" id="CP029397">
    <property type="protein sequence ID" value="AWL28859.1"/>
    <property type="molecule type" value="Genomic_DNA"/>
</dbReference>
<name>A0A2S2FD45_9GAMM</name>
<sequence length="111" mass="12951">MSKLGCECGYVIRDNTDDLPHKASFIPDKLDYQMLDEIKTRIENYKEKLNLGEKVYDDYLFDLISTVDLKFRKDIYECINCGRLWLQTASGNFISYLSETGKYEAILDVDN</sequence>
<dbReference type="AlphaFoldDB" id="A0A2S2FD45"/>
<protein>
    <submittedName>
        <fullName evidence="1">Uncharacterized protein</fullName>
    </submittedName>
</protein>
<dbReference type="RefSeq" id="WP_109849257.1">
    <property type="nucleotide sequence ID" value="NZ_CP029397.2"/>
</dbReference>
<organism evidence="1 2">
    <name type="scientific">Acinetobacter defluvii</name>
    <dbReference type="NCBI Taxonomy" id="1871111"/>
    <lineage>
        <taxon>Bacteria</taxon>
        <taxon>Pseudomonadati</taxon>
        <taxon>Pseudomonadota</taxon>
        <taxon>Gammaproteobacteria</taxon>
        <taxon>Moraxellales</taxon>
        <taxon>Moraxellaceae</taxon>
        <taxon>Acinetobacter</taxon>
    </lineage>
</organism>
<dbReference type="Proteomes" id="UP000245977">
    <property type="component" value="Chromosome"/>
</dbReference>
<keyword evidence="2" id="KW-1185">Reference proteome</keyword>
<accession>A0A2S2FD45</accession>
<dbReference type="KEGG" id="adv:DJ533_09905"/>